<evidence type="ECO:0000256" key="2">
    <source>
        <dbReference type="ARBA" id="ARBA00007165"/>
    </source>
</evidence>
<keyword evidence="4 6" id="KW-1133">Transmembrane helix</keyword>
<keyword evidence="6" id="KW-1003">Cell membrane</keyword>
<dbReference type="EMBL" id="RXLQ01000006">
    <property type="protein sequence ID" value="RSZ58573.1"/>
    <property type="molecule type" value="Genomic_DNA"/>
</dbReference>
<dbReference type="GO" id="GO:0005886">
    <property type="term" value="C:plasma membrane"/>
    <property type="evidence" value="ECO:0007669"/>
    <property type="project" value="UniProtKB-SubCell"/>
</dbReference>
<evidence type="ECO:0000256" key="4">
    <source>
        <dbReference type="ARBA" id="ARBA00022989"/>
    </source>
</evidence>
<dbReference type="PANTHER" id="PTHR23427">
    <property type="entry name" value="SURFEIT LOCUS PROTEIN"/>
    <property type="match status" value="1"/>
</dbReference>
<dbReference type="PROSITE" id="PS50895">
    <property type="entry name" value="SURF1"/>
    <property type="match status" value="1"/>
</dbReference>
<comment type="caution">
    <text evidence="6">Lacks conserved residue(s) required for the propagation of feature annotation.</text>
</comment>
<dbReference type="RefSeq" id="WP_126074471.1">
    <property type="nucleotide sequence ID" value="NZ_CP051166.1"/>
</dbReference>
<evidence type="ECO:0000313" key="7">
    <source>
        <dbReference type="EMBL" id="RSZ58573.1"/>
    </source>
</evidence>
<dbReference type="Pfam" id="PF02104">
    <property type="entry name" value="SURF1"/>
    <property type="match status" value="1"/>
</dbReference>
<evidence type="ECO:0000256" key="6">
    <source>
        <dbReference type="RuleBase" id="RU363076"/>
    </source>
</evidence>
<dbReference type="CDD" id="cd06662">
    <property type="entry name" value="SURF1"/>
    <property type="match status" value="1"/>
</dbReference>
<dbReference type="Proteomes" id="UP000278085">
    <property type="component" value="Unassembled WGS sequence"/>
</dbReference>
<dbReference type="InterPro" id="IPR045214">
    <property type="entry name" value="Surf1/Surf4"/>
</dbReference>
<protein>
    <recommendedName>
        <fullName evidence="6">SURF1-like protein</fullName>
    </recommendedName>
</protein>
<dbReference type="InterPro" id="IPR002994">
    <property type="entry name" value="Surf1/Shy1"/>
</dbReference>
<comment type="caution">
    <text evidence="7">The sequence shown here is derived from an EMBL/GenBank/DDBJ whole genome shotgun (WGS) entry which is preliminary data.</text>
</comment>
<dbReference type="AlphaFoldDB" id="A0A430HM48"/>
<sequence length="242" mass="26466">MRIGFRFRAIPFVATVLLVALGIALGRWQDGRAAEKIGLQQRIAERAGAAPVVLGAEPLGAAEVELRPVTVSGTFVRDWPLFLNNRPQEGKAGFYLIMPLRIEGTNTHVLVARGWLPRYTGQFDRLPDFDTPAGVVTVNGMARAGMGKVMQLGTATPVAPRAILQNVTPEQFAQASRLAVQPFFIEQSGPAPAGDKLVRNWPAPSLNVEKHQGYAFQWYALAVMALLFFVITGFRRGTKQND</sequence>
<name>A0A430HM48_9BURK</name>
<evidence type="ECO:0000256" key="3">
    <source>
        <dbReference type="ARBA" id="ARBA00022692"/>
    </source>
</evidence>
<gene>
    <name evidence="7" type="ORF">EJB06_13120</name>
</gene>
<comment type="similarity">
    <text evidence="2 6">Belongs to the SURF1 family.</text>
</comment>
<organism evidence="7 8">
    <name type="scientific">Massilia atriviolacea</name>
    <dbReference type="NCBI Taxonomy" id="2495579"/>
    <lineage>
        <taxon>Bacteria</taxon>
        <taxon>Pseudomonadati</taxon>
        <taxon>Pseudomonadota</taxon>
        <taxon>Betaproteobacteria</taxon>
        <taxon>Burkholderiales</taxon>
        <taxon>Oxalobacteraceae</taxon>
        <taxon>Telluria group</taxon>
        <taxon>Massilia</taxon>
    </lineage>
</organism>
<reference evidence="7 8" key="1">
    <citation type="submission" date="2018-12" db="EMBL/GenBank/DDBJ databases">
        <authorList>
            <person name="Yang E."/>
        </authorList>
    </citation>
    <scope>NUCLEOTIDE SEQUENCE [LARGE SCALE GENOMIC DNA]</scope>
    <source>
        <strain evidence="7 8">SOD</strain>
    </source>
</reference>
<comment type="subcellular location">
    <subcellularLocation>
        <location evidence="6">Cell membrane</location>
        <topology evidence="6">Multi-pass membrane protein</topology>
    </subcellularLocation>
    <subcellularLocation>
        <location evidence="1">Membrane</location>
    </subcellularLocation>
</comment>
<keyword evidence="3 6" id="KW-0812">Transmembrane</keyword>
<keyword evidence="5 6" id="KW-0472">Membrane</keyword>
<dbReference type="OrthoDB" id="9789940at2"/>
<evidence type="ECO:0000256" key="5">
    <source>
        <dbReference type="ARBA" id="ARBA00023136"/>
    </source>
</evidence>
<accession>A0A430HM48</accession>
<proteinExistence type="inferred from homology"/>
<evidence type="ECO:0000313" key="8">
    <source>
        <dbReference type="Proteomes" id="UP000278085"/>
    </source>
</evidence>
<feature type="transmembrane region" description="Helical" evidence="6">
    <location>
        <begin position="216"/>
        <end position="234"/>
    </location>
</feature>
<dbReference type="PANTHER" id="PTHR23427:SF2">
    <property type="entry name" value="SURFEIT LOCUS PROTEIN 1"/>
    <property type="match status" value="1"/>
</dbReference>
<keyword evidence="8" id="KW-1185">Reference proteome</keyword>
<evidence type="ECO:0000256" key="1">
    <source>
        <dbReference type="ARBA" id="ARBA00004370"/>
    </source>
</evidence>